<sequence length="120" mass="13013">MPAEFDGSDRLDPHTRATGAAAVGDNPEVTPRSRLPIGSFLHSRDSGSLKGDVPEIEEMEEQGGSGPGDVRRRTSKSVKTQHKGETLRPSRIPEVGGRAERRVSTDPTCDEDRRPREAAP</sequence>
<keyword evidence="3" id="KW-1185">Reference proteome</keyword>
<dbReference type="EMBL" id="JANPWB010000012">
    <property type="protein sequence ID" value="KAJ1113217.1"/>
    <property type="molecule type" value="Genomic_DNA"/>
</dbReference>
<dbReference type="Proteomes" id="UP001066276">
    <property type="component" value="Chromosome 8"/>
</dbReference>
<evidence type="ECO:0000313" key="2">
    <source>
        <dbReference type="EMBL" id="KAJ1113217.1"/>
    </source>
</evidence>
<feature type="region of interest" description="Disordered" evidence="1">
    <location>
        <begin position="1"/>
        <end position="120"/>
    </location>
</feature>
<accession>A0AAV7NAU0</accession>
<comment type="caution">
    <text evidence="2">The sequence shown here is derived from an EMBL/GenBank/DDBJ whole genome shotgun (WGS) entry which is preliminary data.</text>
</comment>
<feature type="compositionally biased region" description="Basic and acidic residues" evidence="1">
    <location>
        <begin position="97"/>
        <end position="120"/>
    </location>
</feature>
<name>A0AAV7NAU0_PLEWA</name>
<evidence type="ECO:0000313" key="3">
    <source>
        <dbReference type="Proteomes" id="UP001066276"/>
    </source>
</evidence>
<proteinExistence type="predicted"/>
<dbReference type="AlphaFoldDB" id="A0AAV7NAU0"/>
<reference evidence="2" key="1">
    <citation type="journal article" date="2022" name="bioRxiv">
        <title>Sequencing and chromosome-scale assembly of the giantPleurodeles waltlgenome.</title>
        <authorList>
            <person name="Brown T."/>
            <person name="Elewa A."/>
            <person name="Iarovenko S."/>
            <person name="Subramanian E."/>
            <person name="Araus A.J."/>
            <person name="Petzold A."/>
            <person name="Susuki M."/>
            <person name="Suzuki K.-i.T."/>
            <person name="Hayashi T."/>
            <person name="Toyoda A."/>
            <person name="Oliveira C."/>
            <person name="Osipova E."/>
            <person name="Leigh N.D."/>
            <person name="Simon A."/>
            <person name="Yun M.H."/>
        </authorList>
    </citation>
    <scope>NUCLEOTIDE SEQUENCE</scope>
    <source>
        <strain evidence="2">20211129_DDA</strain>
        <tissue evidence="2">Liver</tissue>
    </source>
</reference>
<organism evidence="2 3">
    <name type="scientific">Pleurodeles waltl</name>
    <name type="common">Iberian ribbed newt</name>
    <dbReference type="NCBI Taxonomy" id="8319"/>
    <lineage>
        <taxon>Eukaryota</taxon>
        <taxon>Metazoa</taxon>
        <taxon>Chordata</taxon>
        <taxon>Craniata</taxon>
        <taxon>Vertebrata</taxon>
        <taxon>Euteleostomi</taxon>
        <taxon>Amphibia</taxon>
        <taxon>Batrachia</taxon>
        <taxon>Caudata</taxon>
        <taxon>Salamandroidea</taxon>
        <taxon>Salamandridae</taxon>
        <taxon>Pleurodelinae</taxon>
        <taxon>Pleurodeles</taxon>
    </lineage>
</organism>
<gene>
    <name evidence="2" type="ORF">NDU88_001472</name>
</gene>
<protein>
    <submittedName>
        <fullName evidence="2">Uncharacterized protein</fullName>
    </submittedName>
</protein>
<evidence type="ECO:0000256" key="1">
    <source>
        <dbReference type="SAM" id="MobiDB-lite"/>
    </source>
</evidence>